<proteinExistence type="predicted"/>
<organism evidence="1 2">
    <name type="scientific">Trichonephila inaurata madagascariensis</name>
    <dbReference type="NCBI Taxonomy" id="2747483"/>
    <lineage>
        <taxon>Eukaryota</taxon>
        <taxon>Metazoa</taxon>
        <taxon>Ecdysozoa</taxon>
        <taxon>Arthropoda</taxon>
        <taxon>Chelicerata</taxon>
        <taxon>Arachnida</taxon>
        <taxon>Araneae</taxon>
        <taxon>Araneomorphae</taxon>
        <taxon>Entelegynae</taxon>
        <taxon>Araneoidea</taxon>
        <taxon>Nephilidae</taxon>
        <taxon>Trichonephila</taxon>
        <taxon>Trichonephila inaurata</taxon>
    </lineage>
</organism>
<gene>
    <name evidence="1" type="ORF">TNIN_272711</name>
</gene>
<keyword evidence="2" id="KW-1185">Reference proteome</keyword>
<dbReference type="EMBL" id="BMAV01014804">
    <property type="protein sequence ID" value="GFY63489.1"/>
    <property type="molecule type" value="Genomic_DNA"/>
</dbReference>
<sequence>MKVVHQEVCFKRNSTFKKCSQFRREQNNHTVDLTSPRQEQINDGEIISHVDVNMLMEENLYLTVLKLSMALKIARNLYTPSCTSRRGIRKLSGHLDTSAIGRKTVAWECAWNL</sequence>
<dbReference type="Proteomes" id="UP000886998">
    <property type="component" value="Unassembled WGS sequence"/>
</dbReference>
<reference evidence="1" key="1">
    <citation type="submission" date="2020-08" db="EMBL/GenBank/DDBJ databases">
        <title>Multicomponent nature underlies the extraordinary mechanical properties of spider dragline silk.</title>
        <authorList>
            <person name="Kono N."/>
            <person name="Nakamura H."/>
            <person name="Mori M."/>
            <person name="Yoshida Y."/>
            <person name="Ohtoshi R."/>
            <person name="Malay A.D."/>
            <person name="Moran D.A.P."/>
            <person name="Tomita M."/>
            <person name="Numata K."/>
            <person name="Arakawa K."/>
        </authorList>
    </citation>
    <scope>NUCLEOTIDE SEQUENCE</scope>
</reference>
<evidence type="ECO:0000313" key="2">
    <source>
        <dbReference type="Proteomes" id="UP000886998"/>
    </source>
</evidence>
<dbReference type="AlphaFoldDB" id="A0A8X6Y205"/>
<name>A0A8X6Y205_9ARAC</name>
<comment type="caution">
    <text evidence="1">The sequence shown here is derived from an EMBL/GenBank/DDBJ whole genome shotgun (WGS) entry which is preliminary data.</text>
</comment>
<protein>
    <submittedName>
        <fullName evidence="1">Uncharacterized protein</fullName>
    </submittedName>
</protein>
<accession>A0A8X6Y205</accession>
<evidence type="ECO:0000313" key="1">
    <source>
        <dbReference type="EMBL" id="GFY63489.1"/>
    </source>
</evidence>